<dbReference type="Proteomes" id="UP001227101">
    <property type="component" value="Chromosome"/>
</dbReference>
<gene>
    <name evidence="1" type="ORF">QP939_47020</name>
</gene>
<evidence type="ECO:0000313" key="2">
    <source>
        <dbReference type="Proteomes" id="UP001227101"/>
    </source>
</evidence>
<keyword evidence="2" id="KW-1185">Reference proteome</keyword>
<organism evidence="1 2">
    <name type="scientific">Amycolatopsis nalaikhensis</name>
    <dbReference type="NCBI Taxonomy" id="715472"/>
    <lineage>
        <taxon>Bacteria</taxon>
        <taxon>Bacillati</taxon>
        <taxon>Actinomycetota</taxon>
        <taxon>Actinomycetes</taxon>
        <taxon>Pseudonocardiales</taxon>
        <taxon>Pseudonocardiaceae</taxon>
        <taxon>Amycolatopsis</taxon>
    </lineage>
</organism>
<proteinExistence type="predicted"/>
<evidence type="ECO:0000313" key="1">
    <source>
        <dbReference type="EMBL" id="WIV56272.1"/>
    </source>
</evidence>
<protein>
    <submittedName>
        <fullName evidence="1">Uncharacterized protein</fullName>
    </submittedName>
</protein>
<dbReference type="EMBL" id="CP127173">
    <property type="protein sequence ID" value="WIV56272.1"/>
    <property type="molecule type" value="Genomic_DNA"/>
</dbReference>
<accession>A0ABY8XKV1</accession>
<dbReference type="RefSeq" id="WP_285453378.1">
    <property type="nucleotide sequence ID" value="NZ_CP127173.1"/>
</dbReference>
<reference evidence="1 2" key="1">
    <citation type="submission" date="2023-06" db="EMBL/GenBank/DDBJ databases">
        <authorList>
            <person name="Oyuntsetseg B."/>
            <person name="Kim S.B."/>
        </authorList>
    </citation>
    <scope>NUCLEOTIDE SEQUENCE [LARGE SCALE GENOMIC DNA]</scope>
    <source>
        <strain evidence="1 2">2-2</strain>
    </source>
</reference>
<sequence>MDEKVRFEAAFRRRITRVSRDAADARSAGDRDVARKLAAKLEDTFDLALRFKLDDGVPHLGPLVIPRPRRALTRPRP</sequence>
<name>A0ABY8XKV1_9PSEU</name>